<sequence>MFPHEQKVKTKTKTKIIILFGRTSVSELSHFDLFKYFEWALSRDDFEISDLLLDGITYIPKPWHCESEKRWLDLSWNLVKSNFDTLICHSRSCSGRGGVITKLRNKLIENLGEEKRNSNSNSLGIVTTRILNKLINAFGYYEDDKSGIEILNKFPDFKCFPDLNSYSNVVFCARGSQSEAWELQMFQNIVNRLHYGIQRDSVDDESVYWIIDMYCKLDKPKLAHAIYEAAKEKTPPKSVHQLIHCLSKHDETLCLAVDMLAGLSTSANATSAFSSVILGLCRKGHIEEAMQIAMGMLLEDQSPEFQAFYHLIISLCTAGNMEDALALLELREEQSGGLNPAAYRLIVSGYGRMEQANQMATSSSFLSI</sequence>
<dbReference type="Proteomes" id="UP000813463">
    <property type="component" value="Chromosome 3"/>
</dbReference>
<keyword evidence="3" id="KW-1185">Reference proteome</keyword>
<dbReference type="InterPro" id="IPR002885">
    <property type="entry name" value="PPR_rpt"/>
</dbReference>
<dbReference type="InterPro" id="IPR011990">
    <property type="entry name" value="TPR-like_helical_dom_sf"/>
</dbReference>
<dbReference type="Pfam" id="PF01535">
    <property type="entry name" value="PPR"/>
    <property type="match status" value="1"/>
</dbReference>
<proteinExistence type="predicted"/>
<dbReference type="PANTHER" id="PTHR47932:SF80">
    <property type="entry name" value="PPR DOMAIN PROTEIN"/>
    <property type="match status" value="1"/>
</dbReference>
<name>A0ABM3RN93_SPIOL</name>
<dbReference type="PROSITE" id="PS51375">
    <property type="entry name" value="PPR"/>
    <property type="match status" value="1"/>
</dbReference>
<dbReference type="GeneID" id="110797801"/>
<gene>
    <name evidence="4" type="primary">LOC110797801</name>
</gene>
<reference evidence="4" key="2">
    <citation type="submission" date="2025-08" db="UniProtKB">
        <authorList>
            <consortium name="RefSeq"/>
        </authorList>
    </citation>
    <scope>IDENTIFICATION</scope>
    <source>
        <tissue evidence="4">Leaf</tissue>
    </source>
</reference>
<reference evidence="3" key="1">
    <citation type="journal article" date="2021" name="Nat. Commun.">
        <title>Genomic analyses provide insights into spinach domestication and the genetic basis of agronomic traits.</title>
        <authorList>
            <person name="Cai X."/>
            <person name="Sun X."/>
            <person name="Xu C."/>
            <person name="Sun H."/>
            <person name="Wang X."/>
            <person name="Ge C."/>
            <person name="Zhang Z."/>
            <person name="Wang Q."/>
            <person name="Fei Z."/>
            <person name="Jiao C."/>
            <person name="Wang Q."/>
        </authorList>
    </citation>
    <scope>NUCLEOTIDE SEQUENCE [LARGE SCALE GENOMIC DNA]</scope>
    <source>
        <strain evidence="3">cv. Varoflay</strain>
    </source>
</reference>
<evidence type="ECO:0000256" key="1">
    <source>
        <dbReference type="ARBA" id="ARBA00022737"/>
    </source>
</evidence>
<feature type="repeat" description="PPR" evidence="2">
    <location>
        <begin position="269"/>
        <end position="303"/>
    </location>
</feature>
<evidence type="ECO:0000256" key="2">
    <source>
        <dbReference type="PROSITE-ProRule" id="PRU00708"/>
    </source>
</evidence>
<keyword evidence="1" id="KW-0677">Repeat</keyword>
<accession>A0ABM3RN93</accession>
<organism evidence="3 4">
    <name type="scientific">Spinacia oleracea</name>
    <name type="common">Spinach</name>
    <dbReference type="NCBI Taxonomy" id="3562"/>
    <lineage>
        <taxon>Eukaryota</taxon>
        <taxon>Viridiplantae</taxon>
        <taxon>Streptophyta</taxon>
        <taxon>Embryophyta</taxon>
        <taxon>Tracheophyta</taxon>
        <taxon>Spermatophyta</taxon>
        <taxon>Magnoliopsida</taxon>
        <taxon>eudicotyledons</taxon>
        <taxon>Gunneridae</taxon>
        <taxon>Pentapetalae</taxon>
        <taxon>Caryophyllales</taxon>
        <taxon>Chenopodiaceae</taxon>
        <taxon>Chenopodioideae</taxon>
        <taxon>Anserineae</taxon>
        <taxon>Spinacia</taxon>
    </lineage>
</organism>
<dbReference type="PANTHER" id="PTHR47932">
    <property type="entry name" value="ATPASE EXPRESSION PROTEIN 3"/>
    <property type="match status" value="1"/>
</dbReference>
<evidence type="ECO:0000313" key="4">
    <source>
        <dbReference type="RefSeq" id="XP_056697084.1"/>
    </source>
</evidence>
<dbReference type="RefSeq" id="XP_056697084.1">
    <property type="nucleotide sequence ID" value="XM_056841106.1"/>
</dbReference>
<dbReference type="Gene3D" id="1.25.40.10">
    <property type="entry name" value="Tetratricopeptide repeat domain"/>
    <property type="match status" value="1"/>
</dbReference>
<protein>
    <submittedName>
        <fullName evidence="4">Pentatricopeptide repeat-containing protein At3g53700, chloroplastic</fullName>
    </submittedName>
</protein>
<evidence type="ECO:0000313" key="3">
    <source>
        <dbReference type="Proteomes" id="UP000813463"/>
    </source>
</evidence>